<sequence>MHQLKGYIDQLRSLEPPEPGKVQAVDGGTCIESRLAAKPWGPFNSIADFQRFYGYHYVYKNCPQYRADFEKVAGRVYRTVFTHGDLGPHNILRKDGRIVGVIDWETAGWLPEYWEYVMCYFGPGSDIPTWWEMFDRIMDSYPDELIVEADVCSINVRA</sequence>
<dbReference type="Gene3D" id="3.90.1200.10">
    <property type="match status" value="1"/>
</dbReference>
<comment type="caution">
    <text evidence="2">The sequence shown here is derived from an EMBL/GenBank/DDBJ whole genome shotgun (WGS) entry which is preliminary data.</text>
</comment>
<accession>A0A369JNH1</accession>
<reference evidence="2" key="1">
    <citation type="submission" date="2018-04" db="EMBL/GenBank/DDBJ databases">
        <title>Whole genome sequencing of Hypsizygus marmoreus.</title>
        <authorList>
            <person name="Choi I.-G."/>
            <person name="Min B."/>
            <person name="Kim J.-G."/>
            <person name="Kim S."/>
            <person name="Oh Y.-L."/>
            <person name="Kong W.-S."/>
            <person name="Park H."/>
            <person name="Jeong J."/>
            <person name="Song E.-S."/>
        </authorList>
    </citation>
    <scope>NUCLEOTIDE SEQUENCE [LARGE SCALE GENOMIC DNA]</scope>
    <source>
        <strain evidence="2">51987-8</strain>
    </source>
</reference>
<dbReference type="PANTHER" id="PTHR21310:SF58">
    <property type="entry name" value="AMINOGLYCOSIDE PHOSPHOTRANSFERASE DOMAIN-CONTAINING PROTEIN"/>
    <property type="match status" value="1"/>
</dbReference>
<dbReference type="InParanoid" id="A0A369JNH1"/>
<dbReference type="PANTHER" id="PTHR21310">
    <property type="entry name" value="AMINOGLYCOSIDE PHOSPHOTRANSFERASE-RELATED-RELATED"/>
    <property type="match status" value="1"/>
</dbReference>
<dbReference type="STRING" id="39966.A0A369JNH1"/>
<keyword evidence="3" id="KW-1185">Reference proteome</keyword>
<dbReference type="InterPro" id="IPR002575">
    <property type="entry name" value="Aminoglycoside_PTrfase"/>
</dbReference>
<organism evidence="2 3">
    <name type="scientific">Hypsizygus marmoreus</name>
    <name type="common">White beech mushroom</name>
    <name type="synonym">Agaricus marmoreus</name>
    <dbReference type="NCBI Taxonomy" id="39966"/>
    <lineage>
        <taxon>Eukaryota</taxon>
        <taxon>Fungi</taxon>
        <taxon>Dikarya</taxon>
        <taxon>Basidiomycota</taxon>
        <taxon>Agaricomycotina</taxon>
        <taxon>Agaricomycetes</taxon>
        <taxon>Agaricomycetidae</taxon>
        <taxon>Agaricales</taxon>
        <taxon>Tricholomatineae</taxon>
        <taxon>Lyophyllaceae</taxon>
        <taxon>Hypsizygus</taxon>
    </lineage>
</organism>
<feature type="domain" description="Aminoglycoside phosphotransferase" evidence="1">
    <location>
        <begin position="76"/>
        <end position="122"/>
    </location>
</feature>
<dbReference type="AlphaFoldDB" id="A0A369JNH1"/>
<gene>
    <name evidence="2" type="ORF">Hypma_010979</name>
</gene>
<dbReference type="InterPro" id="IPR051678">
    <property type="entry name" value="AGP_Transferase"/>
</dbReference>
<dbReference type="SUPFAM" id="SSF56112">
    <property type="entry name" value="Protein kinase-like (PK-like)"/>
    <property type="match status" value="1"/>
</dbReference>
<dbReference type="EMBL" id="LUEZ02000053">
    <property type="protein sequence ID" value="RDB22097.1"/>
    <property type="molecule type" value="Genomic_DNA"/>
</dbReference>
<dbReference type="Pfam" id="PF01636">
    <property type="entry name" value="APH"/>
    <property type="match status" value="1"/>
</dbReference>
<evidence type="ECO:0000313" key="3">
    <source>
        <dbReference type="Proteomes" id="UP000076154"/>
    </source>
</evidence>
<proteinExistence type="predicted"/>
<evidence type="ECO:0000259" key="1">
    <source>
        <dbReference type="Pfam" id="PF01636"/>
    </source>
</evidence>
<evidence type="ECO:0000313" key="2">
    <source>
        <dbReference type="EMBL" id="RDB22097.1"/>
    </source>
</evidence>
<dbReference type="InterPro" id="IPR011009">
    <property type="entry name" value="Kinase-like_dom_sf"/>
</dbReference>
<name>A0A369JNH1_HYPMA</name>
<protein>
    <recommendedName>
        <fullName evidence="1">Aminoglycoside phosphotransferase domain-containing protein</fullName>
    </recommendedName>
</protein>
<dbReference type="OrthoDB" id="8300194at2759"/>
<dbReference type="Proteomes" id="UP000076154">
    <property type="component" value="Unassembled WGS sequence"/>
</dbReference>